<gene>
    <name evidence="1" type="ORF">B842_01725</name>
</gene>
<proteinExistence type="predicted"/>
<dbReference type="OrthoDB" id="4415055at2"/>
<dbReference type="AlphaFoldDB" id="A0A0B5D059"/>
<sequence>MQDPLRIPGVLAAVQRVWEGQPDLSLPTLFGILSNRGIGWGATDEDLVRELGVLARVHPGELPLVDARVTARYLLRTESPEHRVMVDPWRVIVRRPGVTAQPGVWSYATLRPAFVGGPLVVTSQEGIDHRLGVLSGITLLDAAPSATVPSLCGVQRRDRGDAVHLISLADDSTVLLSHGLERFVAGRRSLDREERTWESLVQCRPGVPLVVQPPGGGPPVEYAAVQEILSVEDAPWSEDH</sequence>
<evidence type="ECO:0000313" key="1">
    <source>
        <dbReference type="EMBL" id="AJE32200.1"/>
    </source>
</evidence>
<dbReference type="Proteomes" id="UP000031524">
    <property type="component" value="Chromosome"/>
</dbReference>
<evidence type="ECO:0000313" key="2">
    <source>
        <dbReference type="Proteomes" id="UP000031524"/>
    </source>
</evidence>
<protein>
    <submittedName>
        <fullName evidence="1">Uncharacterized protein</fullName>
    </submittedName>
</protein>
<organism evidence="1 2">
    <name type="scientific">Corynebacterium humireducens NBRC 106098 = DSM 45392</name>
    <dbReference type="NCBI Taxonomy" id="1223515"/>
    <lineage>
        <taxon>Bacteria</taxon>
        <taxon>Bacillati</taxon>
        <taxon>Actinomycetota</taxon>
        <taxon>Actinomycetes</taxon>
        <taxon>Mycobacteriales</taxon>
        <taxon>Corynebacteriaceae</taxon>
        <taxon>Corynebacterium</taxon>
    </lineage>
</organism>
<dbReference type="HOGENOM" id="CLU_090942_0_0_11"/>
<name>A0A0B5D059_9CORY</name>
<dbReference type="STRING" id="1223515.B842_01725"/>
<dbReference type="EMBL" id="CP005286">
    <property type="protein sequence ID" value="AJE32200.1"/>
    <property type="molecule type" value="Genomic_DNA"/>
</dbReference>
<dbReference type="KEGG" id="chm:B842_01725"/>
<accession>A0A0B5D059</accession>
<keyword evidence="2" id="KW-1185">Reference proteome</keyword>
<dbReference type="RefSeq" id="WP_040084832.1">
    <property type="nucleotide sequence ID" value="NZ_BCSU01000011.1"/>
</dbReference>
<reference evidence="1 2" key="1">
    <citation type="submission" date="2013-04" db="EMBL/GenBank/DDBJ databases">
        <title>Complete genome sequence of Corynebacterium humireducens DSM 45392(T), isolated from a wastewater-fed microbial fuel cell.</title>
        <authorList>
            <person name="Ruckert C."/>
            <person name="Albersmeier A."/>
            <person name="Kalinowski J."/>
        </authorList>
    </citation>
    <scope>NUCLEOTIDE SEQUENCE [LARGE SCALE GENOMIC DNA]</scope>
    <source>
        <strain evidence="2">MFC-5</strain>
    </source>
</reference>